<dbReference type="GO" id="GO:0009010">
    <property type="term" value="F:sorbitol-6-phosphate 2-dehydrogenase activity"/>
    <property type="evidence" value="ECO:0007669"/>
    <property type="project" value="UniProtKB-EC"/>
</dbReference>
<dbReference type="EC" id="1.1.1.140" evidence="6"/>
<dbReference type="PANTHER" id="PTHR42760">
    <property type="entry name" value="SHORT-CHAIN DEHYDROGENASES/REDUCTASES FAMILY MEMBER"/>
    <property type="match status" value="1"/>
</dbReference>
<comment type="similarity">
    <text evidence="1 3">Belongs to the short-chain dehydrogenases/reductases (SDR) family.</text>
</comment>
<keyword evidence="2 6" id="KW-0560">Oxidoreductase</keyword>
<dbReference type="EMBL" id="NOXF01000007">
    <property type="protein sequence ID" value="PEQ24145.1"/>
    <property type="molecule type" value="Genomic_DNA"/>
</dbReference>
<dbReference type="SUPFAM" id="SSF51735">
    <property type="entry name" value="NAD(P)-binding Rossmann-fold domains"/>
    <property type="match status" value="1"/>
</dbReference>
<dbReference type="Pfam" id="PF00106">
    <property type="entry name" value="adh_short"/>
    <property type="match status" value="1"/>
</dbReference>
<evidence type="ECO:0000313" key="5">
    <source>
        <dbReference type="EMBL" id="EDO62508.1"/>
    </source>
</evidence>
<organism evidence="5 7">
    <name type="scientific">[Clostridium] leptum DSM 753</name>
    <dbReference type="NCBI Taxonomy" id="428125"/>
    <lineage>
        <taxon>Bacteria</taxon>
        <taxon>Bacillati</taxon>
        <taxon>Bacillota</taxon>
        <taxon>Clostridia</taxon>
        <taxon>Eubacteriales</taxon>
        <taxon>Oscillospiraceae</taxon>
        <taxon>Oscillospiraceae incertae sedis</taxon>
    </lineage>
</organism>
<dbReference type="SMART" id="SM00822">
    <property type="entry name" value="PKS_KR"/>
    <property type="match status" value="1"/>
</dbReference>
<dbReference type="InterPro" id="IPR036291">
    <property type="entry name" value="NAD(P)-bd_dom_sf"/>
</dbReference>
<dbReference type="PROSITE" id="PS00061">
    <property type="entry name" value="ADH_SHORT"/>
    <property type="match status" value="1"/>
</dbReference>
<dbReference type="Proteomes" id="UP000003490">
    <property type="component" value="Unassembled WGS sequence"/>
</dbReference>
<dbReference type="Gene3D" id="3.40.50.720">
    <property type="entry name" value="NAD(P)-binding Rossmann-like Domain"/>
    <property type="match status" value="1"/>
</dbReference>
<dbReference type="PRINTS" id="PR00081">
    <property type="entry name" value="GDHRDH"/>
</dbReference>
<gene>
    <name evidence="6" type="ORF">CH238_09655</name>
    <name evidence="5" type="ORF">CLOLEP_00630</name>
</gene>
<evidence type="ECO:0000313" key="8">
    <source>
        <dbReference type="Proteomes" id="UP000220611"/>
    </source>
</evidence>
<dbReference type="CDD" id="cd05233">
    <property type="entry name" value="SDR_c"/>
    <property type="match status" value="1"/>
</dbReference>
<comment type="caution">
    <text evidence="5">The sequence shown here is derived from an EMBL/GenBank/DDBJ whole genome shotgun (WGS) entry which is preliminary data.</text>
</comment>
<evidence type="ECO:0000313" key="6">
    <source>
        <dbReference type="EMBL" id="PEQ24145.1"/>
    </source>
</evidence>
<reference evidence="5 7" key="1">
    <citation type="submission" date="2007-08" db="EMBL/GenBank/DDBJ databases">
        <title>Draft genome sequence of Clostridium leptum (DSM 753).</title>
        <authorList>
            <person name="Sudarsanam P."/>
            <person name="Ley R."/>
            <person name="Guruge J."/>
            <person name="Turnbaugh P.J."/>
            <person name="Mahowald M."/>
            <person name="Liep D."/>
            <person name="Gordon J."/>
        </authorList>
    </citation>
    <scope>NUCLEOTIDE SEQUENCE [LARGE SCALE GENOMIC DNA]</scope>
    <source>
        <strain evidence="5 7">DSM 753</strain>
    </source>
</reference>
<keyword evidence="8" id="KW-1185">Reference proteome</keyword>
<dbReference type="AlphaFoldDB" id="A7VQ03"/>
<reference evidence="5 7" key="2">
    <citation type="submission" date="2007-08" db="EMBL/GenBank/DDBJ databases">
        <authorList>
            <person name="Fulton L."/>
            <person name="Clifton S."/>
            <person name="Fulton B."/>
            <person name="Xu J."/>
            <person name="Minx P."/>
            <person name="Pepin K.H."/>
            <person name="Johnson M."/>
            <person name="Thiruvilangam P."/>
            <person name="Bhonagiri V."/>
            <person name="Nash W.E."/>
            <person name="Wang C."/>
            <person name="Mardis E.R."/>
            <person name="Wilson R.K."/>
        </authorList>
    </citation>
    <scope>NUCLEOTIDE SEQUENCE [LARGE SCALE GENOMIC DNA]</scope>
    <source>
        <strain evidence="5 7">DSM 753</strain>
    </source>
</reference>
<dbReference type="HOGENOM" id="CLU_010194_1_0_9"/>
<dbReference type="FunFam" id="3.40.50.720:FF:000084">
    <property type="entry name" value="Short-chain dehydrogenase reductase"/>
    <property type="match status" value="1"/>
</dbReference>
<dbReference type="InterPro" id="IPR057326">
    <property type="entry name" value="KR_dom"/>
</dbReference>
<sequence length="269" mass="28506">MERRSWLNLDGKTVIVTGGASGIGRAVAQELLWDGANVAVCDCSTQEPAFETGAGRCLYVSADVTDPESISDMVEKVKSMLGTIYGLVNNAGINIPRLLVDPDHQYELDEAVWNRVMDVNVKGVFLCAQAVARELEKNGGGVIVNVSSECGLEGSEGQSVYAASKNAVNSLTRSWAKELGKRGIRVVGIAPGILEATGLRTAAYEEALAYTRGITVDELHKSYAKTATIPLGRSGKLCEVANVAAFLLSERSSYIHGVTINVAGGKTRG</sequence>
<protein>
    <submittedName>
        <fullName evidence="6">NAD(P)-dependent oxidoreductase</fullName>
        <ecNumber evidence="6">1.1.1.140</ecNumber>
    </submittedName>
    <submittedName>
        <fullName evidence="5">Oxidoreductase, short chain dehydrogenase/reductase family protein</fullName>
    </submittedName>
</protein>
<evidence type="ECO:0000256" key="2">
    <source>
        <dbReference type="ARBA" id="ARBA00023002"/>
    </source>
</evidence>
<dbReference type="GO" id="GO:0030497">
    <property type="term" value="P:fatty acid elongation"/>
    <property type="evidence" value="ECO:0007669"/>
    <property type="project" value="TreeGrafter"/>
</dbReference>
<dbReference type="Proteomes" id="UP000220611">
    <property type="component" value="Unassembled WGS sequence"/>
</dbReference>
<dbReference type="InterPro" id="IPR002347">
    <property type="entry name" value="SDR_fam"/>
</dbReference>
<dbReference type="NCBIfam" id="NF004817">
    <property type="entry name" value="PRK06171.1"/>
    <property type="match status" value="1"/>
</dbReference>
<dbReference type="PRINTS" id="PR00080">
    <property type="entry name" value="SDRFAMILY"/>
</dbReference>
<evidence type="ECO:0000259" key="4">
    <source>
        <dbReference type="SMART" id="SM00822"/>
    </source>
</evidence>
<dbReference type="EMBL" id="ABCB02000014">
    <property type="protein sequence ID" value="EDO62508.1"/>
    <property type="molecule type" value="Genomic_DNA"/>
</dbReference>
<reference evidence="6 8" key="3">
    <citation type="submission" date="2017-07" db="EMBL/GenBank/DDBJ databases">
        <title>Prevalence of linear plasmids in Cutibacterium (Propionibacterium) acnes isolates obtained from prostatic tissue.</title>
        <authorList>
            <person name="Davidsson S."/>
            <person name="Carlsson J."/>
            <person name="Molling P."/>
            <person name="Andren O."/>
            <person name="Andersson S.-O."/>
            <person name="Brzuszkiewicz E."/>
            <person name="Poehlein A."/>
            <person name="Al-Zeer M."/>
            <person name="Brinkmann V."/>
            <person name="Scavenius C."/>
            <person name="Nazipi S."/>
            <person name="Soderquist B."/>
            <person name="Bruggemann H."/>
        </authorList>
    </citation>
    <scope>NUCLEOTIDE SEQUENCE [LARGE SCALE GENOMIC DNA]</scope>
    <source>
        <strain evidence="6 8">DSM 753</strain>
    </source>
</reference>
<proteinExistence type="inferred from homology"/>
<dbReference type="eggNOG" id="COG1028">
    <property type="taxonomic scope" value="Bacteria"/>
</dbReference>
<dbReference type="PANTHER" id="PTHR42760:SF40">
    <property type="entry name" value="3-OXOACYL-[ACYL-CARRIER-PROTEIN] REDUCTASE, CHLOROPLASTIC"/>
    <property type="match status" value="1"/>
</dbReference>
<dbReference type="OrthoDB" id="1999550at2"/>
<name>A7VQ03_9FIRM</name>
<evidence type="ECO:0000256" key="1">
    <source>
        <dbReference type="ARBA" id="ARBA00006484"/>
    </source>
</evidence>
<dbReference type="GO" id="GO:0008206">
    <property type="term" value="P:bile acid metabolic process"/>
    <property type="evidence" value="ECO:0007669"/>
    <property type="project" value="UniProtKB-ARBA"/>
</dbReference>
<accession>A7VQ03</accession>
<dbReference type="InterPro" id="IPR020904">
    <property type="entry name" value="Sc_DH/Rdtase_CS"/>
</dbReference>
<feature type="domain" description="Ketoreductase" evidence="4">
    <location>
        <begin position="12"/>
        <end position="196"/>
    </location>
</feature>
<evidence type="ECO:0000313" key="7">
    <source>
        <dbReference type="Proteomes" id="UP000003490"/>
    </source>
</evidence>
<evidence type="ECO:0000256" key="3">
    <source>
        <dbReference type="RuleBase" id="RU000363"/>
    </source>
</evidence>